<protein>
    <recommendedName>
        <fullName evidence="3">CARDB domain-containing protein</fullName>
    </recommendedName>
</protein>
<organism evidence="2">
    <name type="scientific">marine sediment metagenome</name>
    <dbReference type="NCBI Taxonomy" id="412755"/>
    <lineage>
        <taxon>unclassified sequences</taxon>
        <taxon>metagenomes</taxon>
        <taxon>ecological metagenomes</taxon>
    </lineage>
</organism>
<gene>
    <name evidence="2" type="ORF">LCGC14_1181150</name>
</gene>
<keyword evidence="1" id="KW-0812">Transmembrane</keyword>
<dbReference type="EMBL" id="LAZR01005919">
    <property type="protein sequence ID" value="KKM96137.1"/>
    <property type="molecule type" value="Genomic_DNA"/>
</dbReference>
<evidence type="ECO:0000256" key="1">
    <source>
        <dbReference type="SAM" id="Phobius"/>
    </source>
</evidence>
<sequence>MGSENVVVGAVLVGGAALAGGAMLLLSRAKAAPPEEQPPEEVGADIAIRIIDPRTGEPLSRNSPAILAEGTEYALEMTVTNTSTRMGSPVAASLTIDITGKAGPLRITFPPAWAEPFGPGVTVAWSFPVGTAISFFVPSGTGGSTGEIVVVVRAPNGLMLASDIEPLSIQSAEISYGANVTIGVI</sequence>
<feature type="transmembrane region" description="Helical" evidence="1">
    <location>
        <begin position="6"/>
        <end position="26"/>
    </location>
</feature>
<keyword evidence="1" id="KW-0472">Membrane</keyword>
<proteinExistence type="predicted"/>
<accession>A0A0F9PSJ8</accession>
<dbReference type="AlphaFoldDB" id="A0A0F9PSJ8"/>
<evidence type="ECO:0008006" key="3">
    <source>
        <dbReference type="Google" id="ProtNLM"/>
    </source>
</evidence>
<evidence type="ECO:0000313" key="2">
    <source>
        <dbReference type="EMBL" id="KKM96137.1"/>
    </source>
</evidence>
<comment type="caution">
    <text evidence="2">The sequence shown here is derived from an EMBL/GenBank/DDBJ whole genome shotgun (WGS) entry which is preliminary data.</text>
</comment>
<reference evidence="2" key="1">
    <citation type="journal article" date="2015" name="Nature">
        <title>Complex archaea that bridge the gap between prokaryotes and eukaryotes.</title>
        <authorList>
            <person name="Spang A."/>
            <person name="Saw J.H."/>
            <person name="Jorgensen S.L."/>
            <person name="Zaremba-Niedzwiedzka K."/>
            <person name="Martijn J."/>
            <person name="Lind A.E."/>
            <person name="van Eijk R."/>
            <person name="Schleper C."/>
            <person name="Guy L."/>
            <person name="Ettema T.J."/>
        </authorList>
    </citation>
    <scope>NUCLEOTIDE SEQUENCE</scope>
</reference>
<keyword evidence="1" id="KW-1133">Transmembrane helix</keyword>
<name>A0A0F9PSJ8_9ZZZZ</name>